<sequence>MIPGPATSTERVRCAVVGLGVLGGAALLALARAGVDCVGLEAGRVGHPDGASGGGETRIFRTAVGDGPEYHRLLDRSRELWTDADAGAFTPCGALTLGPAGDARLDGAAVPGRTEVLGPDAAAERWPGLRVRPDDRAVFDPRGGLLDAARATRALAGAARDAGAQVRQGVTVLGVVHRRGRLVLRTGDGEIVADAVVLATGHRATLLPDASGIEQRRVVLSWFAVDEPERFRPTGFPPGVVTGGPVFSFFPTVDGATVKINAQRPQPGTAGVDDHHPFVEPGYARPWVPGVARRVRGLRSRPDRIESYVEGYAPGRRGIVTLTAAAPRVVAVGGFSGQGFKYAPAVGEIVADLVRTGRARTGAFGAAVPVAG</sequence>
<evidence type="ECO:0000256" key="4">
    <source>
        <dbReference type="ARBA" id="ARBA00023002"/>
    </source>
</evidence>
<feature type="domain" description="FAD dependent oxidoreductase" evidence="5">
    <location>
        <begin position="14"/>
        <end position="353"/>
    </location>
</feature>
<dbReference type="OrthoDB" id="9806452at2"/>
<evidence type="ECO:0000313" key="7">
    <source>
        <dbReference type="Proteomes" id="UP000199614"/>
    </source>
</evidence>
<keyword evidence="7" id="KW-1185">Reference proteome</keyword>
<keyword evidence="2" id="KW-0285">Flavoprotein</keyword>
<organism evidence="6 7">
    <name type="scientific">Pseudonocardia ammonioxydans</name>
    <dbReference type="NCBI Taxonomy" id="260086"/>
    <lineage>
        <taxon>Bacteria</taxon>
        <taxon>Bacillati</taxon>
        <taxon>Actinomycetota</taxon>
        <taxon>Actinomycetes</taxon>
        <taxon>Pseudonocardiales</taxon>
        <taxon>Pseudonocardiaceae</taxon>
        <taxon>Pseudonocardia</taxon>
    </lineage>
</organism>
<keyword evidence="3" id="KW-0274">FAD</keyword>
<gene>
    <name evidence="6" type="ORF">SAMN05216207_102813</name>
</gene>
<evidence type="ECO:0000256" key="3">
    <source>
        <dbReference type="ARBA" id="ARBA00022827"/>
    </source>
</evidence>
<evidence type="ECO:0000256" key="1">
    <source>
        <dbReference type="ARBA" id="ARBA00001974"/>
    </source>
</evidence>
<accession>A0A1I5DYA4</accession>
<keyword evidence="4" id="KW-0560">Oxidoreductase</keyword>
<proteinExistence type="predicted"/>
<evidence type="ECO:0000313" key="6">
    <source>
        <dbReference type="EMBL" id="SFO04153.1"/>
    </source>
</evidence>
<dbReference type="GO" id="GO:0008115">
    <property type="term" value="F:sarcosine oxidase activity"/>
    <property type="evidence" value="ECO:0007669"/>
    <property type="project" value="TreeGrafter"/>
</dbReference>
<dbReference type="Pfam" id="PF01266">
    <property type="entry name" value="DAO"/>
    <property type="match status" value="1"/>
</dbReference>
<dbReference type="EMBL" id="FOUY01000028">
    <property type="protein sequence ID" value="SFO04153.1"/>
    <property type="molecule type" value="Genomic_DNA"/>
</dbReference>
<dbReference type="RefSeq" id="WP_093349368.1">
    <property type="nucleotide sequence ID" value="NZ_FOUY01000028.1"/>
</dbReference>
<dbReference type="SUPFAM" id="SSF51905">
    <property type="entry name" value="FAD/NAD(P)-binding domain"/>
    <property type="match status" value="1"/>
</dbReference>
<dbReference type="InterPro" id="IPR045170">
    <property type="entry name" value="MTOX"/>
</dbReference>
<dbReference type="Gene3D" id="3.30.9.10">
    <property type="entry name" value="D-Amino Acid Oxidase, subunit A, domain 2"/>
    <property type="match status" value="1"/>
</dbReference>
<evidence type="ECO:0000256" key="2">
    <source>
        <dbReference type="ARBA" id="ARBA00022630"/>
    </source>
</evidence>
<dbReference type="PANTHER" id="PTHR10961:SF7">
    <property type="entry name" value="FAD DEPENDENT OXIDOREDUCTASE DOMAIN-CONTAINING PROTEIN"/>
    <property type="match status" value="1"/>
</dbReference>
<evidence type="ECO:0000259" key="5">
    <source>
        <dbReference type="Pfam" id="PF01266"/>
    </source>
</evidence>
<name>A0A1I5DYA4_PSUAM</name>
<reference evidence="6 7" key="1">
    <citation type="submission" date="2016-10" db="EMBL/GenBank/DDBJ databases">
        <authorList>
            <person name="de Groot N.N."/>
        </authorList>
    </citation>
    <scope>NUCLEOTIDE SEQUENCE [LARGE SCALE GENOMIC DNA]</scope>
    <source>
        <strain evidence="6 7">CGMCC 4.1877</strain>
    </source>
</reference>
<dbReference type="InterPro" id="IPR006076">
    <property type="entry name" value="FAD-dep_OxRdtase"/>
</dbReference>
<dbReference type="PANTHER" id="PTHR10961">
    <property type="entry name" value="PEROXISOMAL SARCOSINE OXIDASE"/>
    <property type="match status" value="1"/>
</dbReference>
<dbReference type="GO" id="GO:0050660">
    <property type="term" value="F:flavin adenine dinucleotide binding"/>
    <property type="evidence" value="ECO:0007669"/>
    <property type="project" value="InterPro"/>
</dbReference>
<dbReference type="Gene3D" id="3.50.50.60">
    <property type="entry name" value="FAD/NAD(P)-binding domain"/>
    <property type="match status" value="1"/>
</dbReference>
<dbReference type="InterPro" id="IPR036188">
    <property type="entry name" value="FAD/NAD-bd_sf"/>
</dbReference>
<dbReference type="Proteomes" id="UP000199614">
    <property type="component" value="Unassembled WGS sequence"/>
</dbReference>
<dbReference type="STRING" id="260086.SAMN05216207_102813"/>
<protein>
    <submittedName>
        <fullName evidence="6">Glycine/D-amino acid oxidase</fullName>
    </submittedName>
</protein>
<comment type="cofactor">
    <cofactor evidence="1">
        <name>FAD</name>
        <dbReference type="ChEBI" id="CHEBI:57692"/>
    </cofactor>
</comment>
<dbReference type="AlphaFoldDB" id="A0A1I5DYA4"/>